<feature type="transmembrane region" description="Helical" evidence="1">
    <location>
        <begin position="6"/>
        <end position="27"/>
    </location>
</feature>
<keyword evidence="1" id="KW-1133">Transmembrane helix</keyword>
<dbReference type="AlphaFoldDB" id="A0A251XN63"/>
<dbReference type="Proteomes" id="UP000195062">
    <property type="component" value="Unassembled WGS sequence"/>
</dbReference>
<keyword evidence="1" id="KW-0472">Membrane</keyword>
<organism evidence="2 3">
    <name type="scientific">Clavibacter michiganensis subsp. michiganensis</name>
    <dbReference type="NCBI Taxonomy" id="33013"/>
    <lineage>
        <taxon>Bacteria</taxon>
        <taxon>Bacillati</taxon>
        <taxon>Actinomycetota</taxon>
        <taxon>Actinomycetes</taxon>
        <taxon>Micrococcales</taxon>
        <taxon>Microbacteriaceae</taxon>
        <taxon>Clavibacter</taxon>
    </lineage>
</organism>
<comment type="caution">
    <text evidence="2">The sequence shown here is derived from an EMBL/GenBank/DDBJ whole genome shotgun (WGS) entry which is preliminary data.</text>
</comment>
<accession>A0A251XN63</accession>
<keyword evidence="1" id="KW-0812">Transmembrane</keyword>
<feature type="transmembrane region" description="Helical" evidence="1">
    <location>
        <begin position="34"/>
        <end position="56"/>
    </location>
</feature>
<feature type="transmembrane region" description="Helical" evidence="1">
    <location>
        <begin position="62"/>
        <end position="84"/>
    </location>
</feature>
<protein>
    <submittedName>
        <fullName evidence="2">Uncharacterized protein</fullName>
    </submittedName>
</protein>
<evidence type="ECO:0000256" key="1">
    <source>
        <dbReference type="SAM" id="Phobius"/>
    </source>
</evidence>
<reference evidence="2 3" key="1">
    <citation type="submission" date="2016-08" db="EMBL/GenBank/DDBJ databases">
        <title>Genome sequence of Clavibacter michiganensis subsp. michiganensis strain CASJ007.</title>
        <authorList>
            <person name="Thapa S.P."/>
            <person name="Coaker G."/>
        </authorList>
    </citation>
    <scope>NUCLEOTIDE SEQUENCE [LARGE SCALE GENOMIC DNA]</scope>
    <source>
        <strain evidence="2">CASJ007</strain>
    </source>
</reference>
<name>A0A251XN63_CLAMM</name>
<sequence length="90" mass="9256">MLVTLTVHVVVTSVALVVAAVATGTLVPPTDPAFWITTVVAALVPTLAAYGLYWWLLERVGITALNALLFLVAPTTAAAGALLLGSGSRR</sequence>
<proteinExistence type="predicted"/>
<evidence type="ECO:0000313" key="3">
    <source>
        <dbReference type="Proteomes" id="UP000195062"/>
    </source>
</evidence>
<dbReference type="EMBL" id="MDHH01000001">
    <property type="protein sequence ID" value="OUE04830.1"/>
    <property type="molecule type" value="Genomic_DNA"/>
</dbReference>
<evidence type="ECO:0000313" key="2">
    <source>
        <dbReference type="EMBL" id="OUE04830.1"/>
    </source>
</evidence>
<keyword evidence="3" id="KW-1185">Reference proteome</keyword>
<gene>
    <name evidence="2" type="ORF">CMMCAS07_07765</name>
</gene>